<proteinExistence type="predicted"/>
<dbReference type="PANTHER" id="PTHR44916">
    <property type="entry name" value="CHAPERONE DNAJ-DOMAIN SUPERFAMILY PROTEIN-RELATED"/>
    <property type="match status" value="1"/>
</dbReference>
<dbReference type="CDD" id="cd06257">
    <property type="entry name" value="DnaJ"/>
    <property type="match status" value="1"/>
</dbReference>
<feature type="compositionally biased region" description="Basic and acidic residues" evidence="1">
    <location>
        <begin position="385"/>
        <end position="399"/>
    </location>
</feature>
<gene>
    <name evidence="3" type="ORF">VaNZ11_005123</name>
</gene>
<accession>A0ABQ5RY07</accession>
<dbReference type="Pfam" id="PF23302">
    <property type="entry name" value="HTH_DNAJC9"/>
    <property type="match status" value="1"/>
</dbReference>
<feature type="domain" description="J" evidence="2">
    <location>
        <begin position="4"/>
        <end position="69"/>
    </location>
</feature>
<dbReference type="Gene3D" id="1.10.287.110">
    <property type="entry name" value="DnaJ domain"/>
    <property type="match status" value="1"/>
</dbReference>
<dbReference type="InterPro" id="IPR036869">
    <property type="entry name" value="J_dom_sf"/>
</dbReference>
<dbReference type="InterPro" id="IPR042977">
    <property type="entry name" value="AtJ6-like"/>
</dbReference>
<dbReference type="InterPro" id="IPR056453">
    <property type="entry name" value="HTH_DNAJC9"/>
</dbReference>
<name>A0ABQ5RY07_9CHLO</name>
<evidence type="ECO:0000259" key="2">
    <source>
        <dbReference type="PROSITE" id="PS50076"/>
    </source>
</evidence>
<feature type="compositionally biased region" description="Basic residues" evidence="1">
    <location>
        <begin position="497"/>
        <end position="506"/>
    </location>
</feature>
<sequence length="506" mass="54410">MKECLYEVLGLSKGASQEEIKKAYRQRALQLHPDKNPGNEDAKAKFQLLQKVYAILGDEEKRKVYDQTGSTDDDELAGAGFDSMMDYFRAMCTIKTEDIEDFTARFQGSVDERSDLLRYYNQFRGRMEIVFDHLMCSDPVFDSHRLRDILEEAIAAGEVERFKPYTTWAKSVAARPRPPARRLSAGVAGPSNALIAAIHGKRAAAADSFFDALAAKYGGSAGRGKEKGKERKVVASAKQVAEPTESEFEEARRRLEDRQAFKPSGATSKEEGKRSKGKSKSGAAVTKKSRRSHAGSGDGEEHLDVVTEGEEEEGGMGADIGEGHNDSPSLNARRPTKKARNSGGGRASGAADDDVADVEHQNPAGKKKRKSGAQPVPAAVDGASDGERAEKAACRDCRRPLKAKHGVKAATSAAVTAEDSSAATKGSEGCSLLRHGAWARAAKDKEEGRASGANCWRGAEKENKGATPATGKKSKGKDKRLSGADGQADGHDEEKRPSKKVKRTAA</sequence>
<dbReference type="PROSITE" id="PS50076">
    <property type="entry name" value="DNAJ_2"/>
    <property type="match status" value="1"/>
</dbReference>
<dbReference type="EMBL" id="BSDZ01000013">
    <property type="protein sequence ID" value="GLI62491.1"/>
    <property type="molecule type" value="Genomic_DNA"/>
</dbReference>
<dbReference type="PRINTS" id="PR00625">
    <property type="entry name" value="JDOMAIN"/>
</dbReference>
<dbReference type="PROSITE" id="PS00636">
    <property type="entry name" value="DNAJ_1"/>
    <property type="match status" value="1"/>
</dbReference>
<dbReference type="SMART" id="SM00271">
    <property type="entry name" value="DnaJ"/>
    <property type="match status" value="1"/>
</dbReference>
<dbReference type="Pfam" id="PF00226">
    <property type="entry name" value="DnaJ"/>
    <property type="match status" value="1"/>
</dbReference>
<dbReference type="InterPro" id="IPR001623">
    <property type="entry name" value="DnaJ_domain"/>
</dbReference>
<evidence type="ECO:0000313" key="3">
    <source>
        <dbReference type="EMBL" id="GLI62491.1"/>
    </source>
</evidence>
<protein>
    <recommendedName>
        <fullName evidence="2">J domain-containing protein</fullName>
    </recommendedName>
</protein>
<keyword evidence="4" id="KW-1185">Reference proteome</keyword>
<dbReference type="SUPFAM" id="SSF46565">
    <property type="entry name" value="Chaperone J-domain"/>
    <property type="match status" value="1"/>
</dbReference>
<dbReference type="Proteomes" id="UP001165090">
    <property type="component" value="Unassembled WGS sequence"/>
</dbReference>
<feature type="compositionally biased region" description="Basic and acidic residues" evidence="1">
    <location>
        <begin position="249"/>
        <end position="260"/>
    </location>
</feature>
<feature type="region of interest" description="Disordered" evidence="1">
    <location>
        <begin position="219"/>
        <end position="506"/>
    </location>
</feature>
<reference evidence="3 4" key="1">
    <citation type="journal article" date="2023" name="IScience">
        <title>Expanded male sex-determining region conserved during the evolution of homothallism in the green alga Volvox.</title>
        <authorList>
            <person name="Yamamoto K."/>
            <person name="Matsuzaki R."/>
            <person name="Mahakham W."/>
            <person name="Heman W."/>
            <person name="Sekimoto H."/>
            <person name="Kawachi M."/>
            <person name="Minakuchi Y."/>
            <person name="Toyoda A."/>
            <person name="Nozaki H."/>
        </authorList>
    </citation>
    <scope>NUCLEOTIDE SEQUENCE [LARGE SCALE GENOMIC DNA]</scope>
    <source>
        <strain evidence="3 4">NIES-4468</strain>
    </source>
</reference>
<feature type="compositionally biased region" description="Basic and acidic residues" evidence="1">
    <location>
        <begin position="223"/>
        <end position="233"/>
    </location>
</feature>
<dbReference type="InterPro" id="IPR018253">
    <property type="entry name" value="DnaJ_domain_CS"/>
</dbReference>
<organism evidence="3 4">
    <name type="scientific">Volvox africanus</name>
    <dbReference type="NCBI Taxonomy" id="51714"/>
    <lineage>
        <taxon>Eukaryota</taxon>
        <taxon>Viridiplantae</taxon>
        <taxon>Chlorophyta</taxon>
        <taxon>core chlorophytes</taxon>
        <taxon>Chlorophyceae</taxon>
        <taxon>CS clade</taxon>
        <taxon>Chlamydomonadales</taxon>
        <taxon>Volvocaceae</taxon>
        <taxon>Volvox</taxon>
    </lineage>
</organism>
<evidence type="ECO:0000256" key="1">
    <source>
        <dbReference type="SAM" id="MobiDB-lite"/>
    </source>
</evidence>
<comment type="caution">
    <text evidence="3">The sequence shown here is derived from an EMBL/GenBank/DDBJ whole genome shotgun (WGS) entry which is preliminary data.</text>
</comment>
<dbReference type="PANTHER" id="PTHR44916:SF1">
    <property type="entry name" value="CHAPERONE DNAJ-DOMAIN SUPERFAMILY PROTEIN-RELATED"/>
    <property type="match status" value="1"/>
</dbReference>
<evidence type="ECO:0000313" key="4">
    <source>
        <dbReference type="Proteomes" id="UP001165090"/>
    </source>
</evidence>